<dbReference type="PANTHER" id="PTHR31951">
    <property type="entry name" value="BIFUNCTIONAL INHIBITOR/LIPID-TRANSFER PROTEIN/SEED STORAGE 2S ALBUMIN SUPERFAMILY PROTEIN-RELATED"/>
    <property type="match status" value="1"/>
</dbReference>
<dbReference type="InterPro" id="IPR008502">
    <property type="entry name" value="Prolamin-like"/>
</dbReference>
<accession>A0A1U7YMS9</accession>
<evidence type="ECO:0000256" key="2">
    <source>
        <dbReference type="SAM" id="MobiDB-lite"/>
    </source>
</evidence>
<feature type="region of interest" description="Disordered" evidence="2">
    <location>
        <begin position="19"/>
        <end position="46"/>
    </location>
</feature>
<reference evidence="4" key="1">
    <citation type="journal article" date="2013" name="Genome Biol.">
        <title>Reference genomes and transcriptomes of Nicotiana sylvestris and Nicotiana tomentosiformis.</title>
        <authorList>
            <person name="Sierro N."/>
            <person name="Battey J.N."/>
            <person name="Ouadi S."/>
            <person name="Bovet L."/>
            <person name="Goepfert S."/>
            <person name="Bakaher N."/>
            <person name="Peitsch M.C."/>
            <person name="Ivanov N.V."/>
        </authorList>
    </citation>
    <scope>NUCLEOTIDE SEQUENCE [LARGE SCALE GENOMIC DNA]</scope>
</reference>
<sequence length="239" mass="26731">MGLWLLHYGGGGGDYLRGRRGRPCSLPRQSRLTTQPPPSSLRQKYRRPGGMYLKGLSQKSKDFVDNCTNNISQPFAQEIVKSLFNYKNITTNCCHELVKSGLECHATLVKLLVRLPQFKEKSNLILANSIRVFDTSLTSQLRGQRSQLRGTQVPVLVAIAKKIFAIAKMAGSARDRNLRGTRARICEHFIANAMKAEVRRLRNCEILVLVPVVREAYQLGFVFRDSSWTAVGASSGSSY</sequence>
<keyword evidence="1" id="KW-0732">Signal</keyword>
<dbReference type="eggNOG" id="ENOG502R5B9">
    <property type="taxonomic scope" value="Eukaryota"/>
</dbReference>
<dbReference type="Pfam" id="PF05617">
    <property type="entry name" value="Prolamin_like"/>
    <property type="match status" value="1"/>
</dbReference>
<evidence type="ECO:0000259" key="3">
    <source>
        <dbReference type="Pfam" id="PF05617"/>
    </source>
</evidence>
<dbReference type="Proteomes" id="UP000189701">
    <property type="component" value="Unplaced"/>
</dbReference>
<proteinExistence type="predicted"/>
<dbReference type="RefSeq" id="XP_009800155.1">
    <property type="nucleotide sequence ID" value="XM_009801853.1"/>
</dbReference>
<organism evidence="4 5">
    <name type="scientific">Nicotiana sylvestris</name>
    <name type="common">Wood tobacco</name>
    <name type="synonym">South American tobacco</name>
    <dbReference type="NCBI Taxonomy" id="4096"/>
    <lineage>
        <taxon>Eukaryota</taxon>
        <taxon>Viridiplantae</taxon>
        <taxon>Streptophyta</taxon>
        <taxon>Embryophyta</taxon>
        <taxon>Tracheophyta</taxon>
        <taxon>Spermatophyta</taxon>
        <taxon>Magnoliopsida</taxon>
        <taxon>eudicotyledons</taxon>
        <taxon>Gunneridae</taxon>
        <taxon>Pentapetalae</taxon>
        <taxon>asterids</taxon>
        <taxon>lamiids</taxon>
        <taxon>Solanales</taxon>
        <taxon>Solanaceae</taxon>
        <taxon>Nicotianoideae</taxon>
        <taxon>Nicotianeae</taxon>
        <taxon>Nicotiana</taxon>
    </lineage>
</organism>
<gene>
    <name evidence="5" type="primary">LOC104246107</name>
</gene>
<feature type="domain" description="Prolamin-like" evidence="3">
    <location>
        <begin position="66"/>
        <end position="121"/>
    </location>
</feature>
<evidence type="ECO:0000313" key="5">
    <source>
        <dbReference type="RefSeq" id="XP_009800155.1"/>
    </source>
</evidence>
<evidence type="ECO:0000256" key="1">
    <source>
        <dbReference type="ARBA" id="ARBA00022729"/>
    </source>
</evidence>
<dbReference type="PANTHER" id="PTHR31951:SF22">
    <property type="entry name" value="ECA1 GAMETOGENESIS RELATED FAMILY"/>
    <property type="match status" value="1"/>
</dbReference>
<name>A0A1U7YMS9_NICSY</name>
<protein>
    <submittedName>
        <fullName evidence="5">Uncharacterized protein LOC104246107</fullName>
    </submittedName>
</protein>
<dbReference type="AlphaFoldDB" id="A0A1U7YMS9"/>
<keyword evidence="4" id="KW-1185">Reference proteome</keyword>
<evidence type="ECO:0000313" key="4">
    <source>
        <dbReference type="Proteomes" id="UP000189701"/>
    </source>
</evidence>
<reference evidence="5" key="2">
    <citation type="submission" date="2025-08" db="UniProtKB">
        <authorList>
            <consortium name="RefSeq"/>
        </authorList>
    </citation>
    <scope>IDENTIFICATION</scope>
    <source>
        <tissue evidence="5">Leaf</tissue>
    </source>
</reference>